<protein>
    <submittedName>
        <fullName evidence="2">Si:ch211-214c7.5</fullName>
    </submittedName>
    <submittedName>
        <fullName evidence="1">UPF0575 protein C19orf67 homolog</fullName>
    </submittedName>
</protein>
<evidence type="ECO:0000313" key="2">
    <source>
        <dbReference type="Ensembl" id="ENSLBEP00000013259.1"/>
    </source>
</evidence>
<sequence length="324" mass="37153">MTDIEVQVDVQLTSNSAVDDQMKETLLLLADVALLPPCGDDASCSCVEVRQLERGLQSMQLQLQFLLGKADYLDDLLINRQCDPESQSPTEEVQRFLFTCQPYFNYVESMARKNASPHTSLPFEIHTRLLDFSQQLCDRLEQLVLTCASYNLICFDDAESNSISHFCIGQSQLGWLRLTVFRYCKLMPYLSRVDTGVYKRMRWNVERLREDVQPLQQDGEEREEEPVDDMEYYFLCCEDVPNSHADADGESQSASDGDVLRVWSIGQWVQVFPDTNTEDIYDWIMCEVPQGSYLRLLFLGGDEPSSCSATDQLLKLLLSRHDTE</sequence>
<accession>A0A3Q3ERX7</accession>
<dbReference type="GeneTree" id="ENSGT00390000009916"/>
<dbReference type="Ensembl" id="ENSLBET00000010686.1">
    <property type="protein sequence ID" value="ENSLBEP00000010124.1"/>
    <property type="gene ID" value="ENSLBEG00000007854.1"/>
</dbReference>
<organism evidence="1 3">
    <name type="scientific">Labrus bergylta</name>
    <name type="common">ballan wrasse</name>
    <dbReference type="NCBI Taxonomy" id="56723"/>
    <lineage>
        <taxon>Eukaryota</taxon>
        <taxon>Metazoa</taxon>
        <taxon>Chordata</taxon>
        <taxon>Craniata</taxon>
        <taxon>Vertebrata</taxon>
        <taxon>Euteleostomi</taxon>
        <taxon>Actinopterygii</taxon>
        <taxon>Neopterygii</taxon>
        <taxon>Teleostei</taxon>
        <taxon>Neoteleostei</taxon>
        <taxon>Acanthomorphata</taxon>
        <taxon>Eupercaria</taxon>
        <taxon>Labriformes</taxon>
        <taxon>Labridae</taxon>
        <taxon>Labrus</taxon>
    </lineage>
</organism>
<dbReference type="Pfam" id="PF11771">
    <property type="entry name" value="DUF3314"/>
    <property type="match status" value="1"/>
</dbReference>
<dbReference type="PANTHER" id="PTHR36292:SF1">
    <property type="entry name" value="UPF0575 PROTEIN C19ORF67"/>
    <property type="match status" value="1"/>
</dbReference>
<proteinExistence type="predicted"/>
<reference evidence="1" key="1">
    <citation type="submission" date="2025-05" db="UniProtKB">
        <authorList>
            <consortium name="Ensembl"/>
        </authorList>
    </citation>
    <scope>IDENTIFICATION</scope>
</reference>
<evidence type="ECO:0000313" key="3">
    <source>
        <dbReference type="Proteomes" id="UP000261660"/>
    </source>
</evidence>
<dbReference type="AlphaFoldDB" id="A0A3Q3ERX7"/>
<name>A0A3Q3ERX7_9LABR</name>
<dbReference type="InterPro" id="IPR021748">
    <property type="entry name" value="DUF3314"/>
</dbReference>
<dbReference type="Ensembl" id="ENSLBET00000013960.1">
    <property type="protein sequence ID" value="ENSLBEP00000013259.1"/>
    <property type="gene ID" value="ENSLBEG00000010210.1"/>
</dbReference>
<dbReference type="PANTHER" id="PTHR36292">
    <property type="entry name" value="UPF0575 PROTEIN C19ORF67"/>
    <property type="match status" value="1"/>
</dbReference>
<dbReference type="Proteomes" id="UP000261660">
    <property type="component" value="Unplaced"/>
</dbReference>
<evidence type="ECO:0000313" key="1">
    <source>
        <dbReference type="Ensembl" id="ENSLBEP00000010124.1"/>
    </source>
</evidence>
<keyword evidence="3" id="KW-1185">Reference proteome</keyword>